<dbReference type="PANTHER" id="PTHR24960:SF79">
    <property type="entry name" value="PHOTOSYSTEM I IRON-SULFUR CENTER"/>
    <property type="match status" value="1"/>
</dbReference>
<feature type="domain" description="4Fe-4S ferredoxin-type" evidence="5">
    <location>
        <begin position="22"/>
        <end position="53"/>
    </location>
</feature>
<dbReference type="RefSeq" id="WP_086489592.1">
    <property type="nucleotide sequence ID" value="NZ_MSLT01000023.1"/>
</dbReference>
<dbReference type="Proteomes" id="UP000194798">
    <property type="component" value="Unassembled WGS sequence"/>
</dbReference>
<evidence type="ECO:0000256" key="4">
    <source>
        <dbReference type="ARBA" id="ARBA00023014"/>
    </source>
</evidence>
<dbReference type="GO" id="GO:0046872">
    <property type="term" value="F:metal ion binding"/>
    <property type="evidence" value="ECO:0007669"/>
    <property type="project" value="UniProtKB-KW"/>
</dbReference>
<evidence type="ECO:0000256" key="2">
    <source>
        <dbReference type="ARBA" id="ARBA00022723"/>
    </source>
</evidence>
<evidence type="ECO:0000259" key="5">
    <source>
        <dbReference type="PROSITE" id="PS51379"/>
    </source>
</evidence>
<evidence type="ECO:0000313" key="7">
    <source>
        <dbReference type="Proteomes" id="UP000194798"/>
    </source>
</evidence>
<dbReference type="GO" id="GO:0051539">
    <property type="term" value="F:4 iron, 4 sulfur cluster binding"/>
    <property type="evidence" value="ECO:0007669"/>
    <property type="project" value="UniProtKB-KW"/>
</dbReference>
<reference evidence="6 7" key="1">
    <citation type="submission" date="2016-12" db="EMBL/GenBank/DDBJ databases">
        <title>Thioflexothrix psekupsii D3 genome sequencing and assembly.</title>
        <authorList>
            <person name="Fomenkov A."/>
            <person name="Vincze T."/>
            <person name="Grabovich M."/>
            <person name="Anton B.P."/>
            <person name="Dubinina G."/>
            <person name="Orlova M."/>
            <person name="Belousova E."/>
            <person name="Roberts R.J."/>
        </authorList>
    </citation>
    <scope>NUCLEOTIDE SEQUENCE [LARGE SCALE GENOMIC DNA]</scope>
    <source>
        <strain evidence="6">D3</strain>
    </source>
</reference>
<comment type="caution">
    <text evidence="6">The sequence shown here is derived from an EMBL/GenBank/DDBJ whole genome shotgun (WGS) entry which is preliminary data.</text>
</comment>
<organism evidence="6 7">
    <name type="scientific">Thioflexithrix psekupsensis</name>
    <dbReference type="NCBI Taxonomy" id="1570016"/>
    <lineage>
        <taxon>Bacteria</taxon>
        <taxon>Pseudomonadati</taxon>
        <taxon>Pseudomonadota</taxon>
        <taxon>Gammaproteobacteria</taxon>
        <taxon>Thiotrichales</taxon>
        <taxon>Thioflexithrix</taxon>
    </lineage>
</organism>
<keyword evidence="1" id="KW-0004">4Fe-4S</keyword>
<dbReference type="AlphaFoldDB" id="A0A251X5C9"/>
<dbReference type="OrthoDB" id="9808559at2"/>
<keyword evidence="3" id="KW-0408">Iron</keyword>
<dbReference type="Gene3D" id="3.30.70.20">
    <property type="match status" value="1"/>
</dbReference>
<name>A0A251X5C9_9GAMM</name>
<dbReference type="PANTHER" id="PTHR24960">
    <property type="entry name" value="PHOTOSYSTEM I IRON-SULFUR CENTER-RELATED"/>
    <property type="match status" value="1"/>
</dbReference>
<dbReference type="InterPro" id="IPR017900">
    <property type="entry name" value="4Fe4S_Fe_S_CS"/>
</dbReference>
<keyword evidence="2" id="KW-0479">Metal-binding</keyword>
<dbReference type="PROSITE" id="PS51379">
    <property type="entry name" value="4FE4S_FER_2"/>
    <property type="match status" value="2"/>
</dbReference>
<dbReference type="EMBL" id="MSLT01000023">
    <property type="protein sequence ID" value="OUD12631.1"/>
    <property type="molecule type" value="Genomic_DNA"/>
</dbReference>
<sequence length="92" mass="10106">MTIATHSLPRAARRRTAEPLRPPWAADDFLQKCAHCGDCVRACPEGVLEKDKRGRPFLNLEAGTCTFCQACVRVCSTGALFSDAEQEPRVIS</sequence>
<keyword evidence="7" id="KW-1185">Reference proteome</keyword>
<gene>
    <name evidence="6" type="ORF">TPSD3_16270</name>
</gene>
<keyword evidence="4" id="KW-0411">Iron-sulfur</keyword>
<feature type="domain" description="4Fe-4S ferredoxin-type" evidence="5">
    <location>
        <begin position="54"/>
        <end position="85"/>
    </location>
</feature>
<dbReference type="PROSITE" id="PS00198">
    <property type="entry name" value="4FE4S_FER_1"/>
    <property type="match status" value="1"/>
</dbReference>
<dbReference type="InterPro" id="IPR017896">
    <property type="entry name" value="4Fe4S_Fe-S-bd"/>
</dbReference>
<evidence type="ECO:0000256" key="3">
    <source>
        <dbReference type="ARBA" id="ARBA00023004"/>
    </source>
</evidence>
<protein>
    <recommendedName>
        <fullName evidence="5">4Fe-4S ferredoxin-type domain-containing protein</fullName>
    </recommendedName>
</protein>
<accession>A0A251X5C9</accession>
<dbReference type="SUPFAM" id="SSF54862">
    <property type="entry name" value="4Fe-4S ferredoxins"/>
    <property type="match status" value="1"/>
</dbReference>
<dbReference type="InterPro" id="IPR050157">
    <property type="entry name" value="PSI_iron-sulfur_center"/>
</dbReference>
<proteinExistence type="predicted"/>
<evidence type="ECO:0000313" key="6">
    <source>
        <dbReference type="EMBL" id="OUD12631.1"/>
    </source>
</evidence>
<dbReference type="Pfam" id="PF12838">
    <property type="entry name" value="Fer4_7"/>
    <property type="match status" value="1"/>
</dbReference>
<evidence type="ECO:0000256" key="1">
    <source>
        <dbReference type="ARBA" id="ARBA00022485"/>
    </source>
</evidence>